<protein>
    <submittedName>
        <fullName evidence="3 4">Uncharacterized protein</fullName>
    </submittedName>
</protein>
<organism evidence="3">
    <name type="scientific">Strongyloides stercoralis</name>
    <name type="common">Threadworm</name>
    <dbReference type="NCBI Taxonomy" id="6248"/>
    <lineage>
        <taxon>Eukaryota</taxon>
        <taxon>Metazoa</taxon>
        <taxon>Ecdysozoa</taxon>
        <taxon>Nematoda</taxon>
        <taxon>Chromadorea</taxon>
        <taxon>Rhabditida</taxon>
        <taxon>Tylenchina</taxon>
        <taxon>Panagrolaimomorpha</taxon>
        <taxon>Strongyloidoidea</taxon>
        <taxon>Strongyloididae</taxon>
        <taxon>Strongyloides</taxon>
    </lineage>
</organism>
<dbReference type="AlphaFoldDB" id="A0A0K0E6C2"/>
<keyword evidence="2" id="KW-1185">Reference proteome</keyword>
<proteinExistence type="predicted"/>
<evidence type="ECO:0000256" key="1">
    <source>
        <dbReference type="SAM" id="MobiDB-lite"/>
    </source>
</evidence>
<evidence type="ECO:0000313" key="3">
    <source>
        <dbReference type="WBParaSite" id="SSTP_0000505300.1"/>
    </source>
</evidence>
<name>A0A0K0E6C2_STRER</name>
<feature type="region of interest" description="Disordered" evidence="1">
    <location>
        <begin position="233"/>
        <end position="300"/>
    </location>
</feature>
<dbReference type="STRING" id="6248.A0A0K0E6C2"/>
<reference evidence="3" key="1">
    <citation type="submission" date="2015-08" db="UniProtKB">
        <authorList>
            <consortium name="WormBaseParasite"/>
        </authorList>
    </citation>
    <scope>IDENTIFICATION</scope>
</reference>
<accession>A0A0K0E6C2</accession>
<feature type="compositionally biased region" description="Basic and acidic residues" evidence="1">
    <location>
        <begin position="268"/>
        <end position="284"/>
    </location>
</feature>
<dbReference type="WBParaSite" id="TCONS_00012662.p1">
    <property type="protein sequence ID" value="TCONS_00012662.p1"/>
    <property type="gene ID" value="XLOC_008323"/>
</dbReference>
<dbReference type="Proteomes" id="UP000035681">
    <property type="component" value="Unplaced"/>
</dbReference>
<dbReference type="WBParaSite" id="SSTP_0000505300.1">
    <property type="protein sequence ID" value="SSTP_0000505300.1"/>
    <property type="gene ID" value="SSTP_0000505300"/>
</dbReference>
<feature type="compositionally biased region" description="Basic residues" evidence="1">
    <location>
        <begin position="242"/>
        <end position="263"/>
    </location>
</feature>
<evidence type="ECO:0000313" key="2">
    <source>
        <dbReference type="Proteomes" id="UP000035681"/>
    </source>
</evidence>
<evidence type="ECO:0000313" key="4">
    <source>
        <dbReference type="WBParaSite" id="TCONS_00012662.p1"/>
    </source>
</evidence>
<sequence length="300" mass="35940">MRSKRKSLKMLDIANPLFEQFSLLAYDGKIELFKEYLDTYSSYAEVKGCILIEDDDMESIYLKFCAEKDKVRTRIFLLSQFIDNDKLKELIYANGMDERECQSLYDHVIVFKEKFELLENARLPKYQNVFDFVVYKLKKYFYDKNKSNFNFFKKINKFIDEYISENKSKNNKINFIDEESKELMYAEINKKFYSILECDYPDDVENPSCYEESQINQAATICGILEKLFSTGNKEQSSAKKKEVKRKKTRKGRKPSSKKRKYNASKQTKKDNLEQHSDEKDHQQNIRKRSLRKQLRERNF</sequence>